<organism evidence="2 3">
    <name type="scientific">Actinacidiphila oryziradicis</name>
    <dbReference type="NCBI Taxonomy" id="2571141"/>
    <lineage>
        <taxon>Bacteria</taxon>
        <taxon>Bacillati</taxon>
        <taxon>Actinomycetota</taxon>
        <taxon>Actinomycetes</taxon>
        <taxon>Kitasatosporales</taxon>
        <taxon>Streptomycetaceae</taxon>
        <taxon>Actinacidiphila</taxon>
    </lineage>
</organism>
<evidence type="ECO:0000256" key="1">
    <source>
        <dbReference type="SAM" id="MobiDB-lite"/>
    </source>
</evidence>
<keyword evidence="3" id="KW-1185">Reference proteome</keyword>
<protein>
    <submittedName>
        <fullName evidence="2">Uncharacterized protein</fullName>
    </submittedName>
</protein>
<comment type="caution">
    <text evidence="2">The sequence shown here is derived from an EMBL/GenBank/DDBJ whole genome shotgun (WGS) entry which is preliminary data.</text>
</comment>
<accession>A0A4U0S3L6</accession>
<sequence length="77" mass="8508">MTAILTKSSKQSRRSWSPTTPGRVCCDRRAVRVDFGVDTVGDLNGGVISFDVVPAFTDGDHYLIPDDVLARWIPTNR</sequence>
<feature type="compositionally biased region" description="Polar residues" evidence="1">
    <location>
        <begin position="1"/>
        <end position="20"/>
    </location>
</feature>
<reference evidence="2 3" key="1">
    <citation type="submission" date="2019-04" db="EMBL/GenBank/DDBJ databases">
        <title>Streptomyces oryziradicis sp. nov., a novel actinomycete isolated from rhizosphere soil of rice (Oryza sativa L.).</title>
        <authorList>
            <person name="Li C."/>
        </authorList>
    </citation>
    <scope>NUCLEOTIDE SEQUENCE [LARGE SCALE GENOMIC DNA]</scope>
    <source>
        <strain evidence="2 3">NEAU-C40</strain>
    </source>
</reference>
<dbReference type="OrthoDB" id="2082416at2"/>
<dbReference type="RefSeq" id="WP_136731032.1">
    <property type="nucleotide sequence ID" value="NZ_SUMC01000191.1"/>
</dbReference>
<name>A0A4U0S3L6_9ACTN</name>
<evidence type="ECO:0000313" key="2">
    <source>
        <dbReference type="EMBL" id="TJZ95154.1"/>
    </source>
</evidence>
<proteinExistence type="predicted"/>
<evidence type="ECO:0000313" key="3">
    <source>
        <dbReference type="Proteomes" id="UP000305778"/>
    </source>
</evidence>
<gene>
    <name evidence="2" type="ORF">FCI23_52535</name>
</gene>
<dbReference type="Proteomes" id="UP000305778">
    <property type="component" value="Unassembled WGS sequence"/>
</dbReference>
<dbReference type="AlphaFoldDB" id="A0A4U0S3L6"/>
<dbReference type="EMBL" id="SUMC01000191">
    <property type="protein sequence ID" value="TJZ95154.1"/>
    <property type="molecule type" value="Genomic_DNA"/>
</dbReference>
<feature type="region of interest" description="Disordered" evidence="1">
    <location>
        <begin position="1"/>
        <end position="21"/>
    </location>
</feature>